<name>A0A977X366_9FABA</name>
<reference evidence="1" key="1">
    <citation type="submission" date="2021-10" db="EMBL/GenBank/DDBJ databases">
        <title>Whole plastid genome of Parkia timoriana.</title>
        <authorList>
            <person name="Thangjam R."/>
            <person name="Lourembam D."/>
            <person name="Sarahani H."/>
            <person name="Roohaida O."/>
        </authorList>
    </citation>
    <scope>NUCLEOTIDE SEQUENCE</scope>
    <source>
        <tissue evidence="1">Leaf</tissue>
    </source>
</reference>
<dbReference type="GO" id="GO:0003743">
    <property type="term" value="F:translation initiation factor activity"/>
    <property type="evidence" value="ECO:0007669"/>
    <property type="project" value="UniProtKB-KW"/>
</dbReference>
<keyword evidence="1" id="KW-0396">Initiation factor</keyword>
<keyword evidence="1" id="KW-0934">Plastid</keyword>
<keyword evidence="1" id="KW-0150">Chloroplast</keyword>
<keyword evidence="1" id="KW-0648">Protein biosynthesis</keyword>
<proteinExistence type="predicted"/>
<dbReference type="RefSeq" id="YP_010517299.1">
    <property type="nucleotide sequence ID" value="NC_067585.1"/>
</dbReference>
<dbReference type="EMBL" id="OK662459">
    <property type="protein sequence ID" value="UXN45342.1"/>
    <property type="molecule type" value="Genomic_DNA"/>
</dbReference>
<dbReference type="AlphaFoldDB" id="A0A977X366"/>
<sequence>MIILFFNFNILFFLWGYKQL</sequence>
<dbReference type="GeneID" id="76314184"/>
<accession>A0A977X366</accession>
<gene>
    <name evidence="1" type="primary">infA</name>
</gene>
<geneLocation type="chloroplast" evidence="1"/>
<organism evidence="1">
    <name type="scientific">Parkia timoriana</name>
    <dbReference type="NCBI Taxonomy" id="139018"/>
    <lineage>
        <taxon>Eukaryota</taxon>
        <taxon>Viridiplantae</taxon>
        <taxon>Streptophyta</taxon>
        <taxon>Embryophyta</taxon>
        <taxon>Tracheophyta</taxon>
        <taxon>Spermatophyta</taxon>
        <taxon>Magnoliopsida</taxon>
        <taxon>eudicotyledons</taxon>
        <taxon>Gunneridae</taxon>
        <taxon>Pentapetalae</taxon>
        <taxon>rosids</taxon>
        <taxon>fabids</taxon>
        <taxon>Fabales</taxon>
        <taxon>Fabaceae</taxon>
        <taxon>Caesalpinioideae</taxon>
        <taxon>mimosoid clade</taxon>
        <taxon>Mimoseae</taxon>
        <taxon>Parkia</taxon>
    </lineage>
</organism>
<evidence type="ECO:0000313" key="1">
    <source>
        <dbReference type="EMBL" id="UXN45342.1"/>
    </source>
</evidence>
<protein>
    <submittedName>
        <fullName evidence="1">Translational initiation factor 1</fullName>
    </submittedName>
</protein>